<dbReference type="InterPro" id="IPR051884">
    <property type="entry name" value="Bis(5'-adenosyl)-TPase_reg"/>
</dbReference>
<organism evidence="1 2">
    <name type="scientific">Nyssa sinensis</name>
    <dbReference type="NCBI Taxonomy" id="561372"/>
    <lineage>
        <taxon>Eukaryota</taxon>
        <taxon>Viridiplantae</taxon>
        <taxon>Streptophyta</taxon>
        <taxon>Embryophyta</taxon>
        <taxon>Tracheophyta</taxon>
        <taxon>Spermatophyta</taxon>
        <taxon>Magnoliopsida</taxon>
        <taxon>eudicotyledons</taxon>
        <taxon>Gunneridae</taxon>
        <taxon>Pentapetalae</taxon>
        <taxon>asterids</taxon>
        <taxon>Cornales</taxon>
        <taxon>Nyssaceae</taxon>
        <taxon>Nyssa</taxon>
    </lineage>
</organism>
<evidence type="ECO:0000313" key="1">
    <source>
        <dbReference type="EMBL" id="KAA8543615.1"/>
    </source>
</evidence>
<dbReference type="Proteomes" id="UP000325577">
    <property type="component" value="Linkage Group LG11"/>
</dbReference>
<evidence type="ECO:0008006" key="3">
    <source>
        <dbReference type="Google" id="ProtNLM"/>
    </source>
</evidence>
<keyword evidence="2" id="KW-1185">Reference proteome</keyword>
<gene>
    <name evidence="1" type="ORF">F0562_021639</name>
</gene>
<dbReference type="OrthoDB" id="680339at2759"/>
<reference evidence="1 2" key="1">
    <citation type="submission" date="2019-09" db="EMBL/GenBank/DDBJ databases">
        <title>A chromosome-level genome assembly of the Chinese tupelo Nyssa sinensis.</title>
        <authorList>
            <person name="Yang X."/>
            <person name="Kang M."/>
            <person name="Yang Y."/>
            <person name="Xiong H."/>
            <person name="Wang M."/>
            <person name="Zhang Z."/>
            <person name="Wang Z."/>
            <person name="Wu H."/>
            <person name="Ma T."/>
            <person name="Liu J."/>
            <person name="Xi Z."/>
        </authorList>
    </citation>
    <scope>NUCLEOTIDE SEQUENCE [LARGE SCALE GENOMIC DNA]</scope>
    <source>
        <strain evidence="1">J267</strain>
        <tissue evidence="1">Leaf</tissue>
    </source>
</reference>
<accession>A0A5J5BKE3</accession>
<dbReference type="EMBL" id="CM018034">
    <property type="protein sequence ID" value="KAA8543615.1"/>
    <property type="molecule type" value="Genomic_DNA"/>
</dbReference>
<dbReference type="InterPro" id="IPR036265">
    <property type="entry name" value="HIT-like_sf"/>
</dbReference>
<protein>
    <recommendedName>
        <fullName evidence="3">HIT domain-containing protein</fullName>
    </recommendedName>
</protein>
<dbReference type="PANTHER" id="PTHR46243:SF1">
    <property type="entry name" value="BIS(5'-ADENOSYL)-TRIPHOSPHATASE"/>
    <property type="match status" value="1"/>
</dbReference>
<evidence type="ECO:0000313" key="2">
    <source>
        <dbReference type="Proteomes" id="UP000325577"/>
    </source>
</evidence>
<proteinExistence type="predicted"/>
<sequence length="129" mass="14626">MNESRDSHAFVCDRNSRTRKFFKPMVKLLVPSLSSKGFITLCSSKGLRPIATTSTIITTTRVASDHRFHIARASSSSGYTHPKMESEHYTFGPYKIHHKEVFYSTELSYAVVNLRPVVPGHILLNFSQH</sequence>
<dbReference type="Gene3D" id="3.30.428.10">
    <property type="entry name" value="HIT-like"/>
    <property type="match status" value="1"/>
</dbReference>
<dbReference type="AlphaFoldDB" id="A0A5J5BKE3"/>
<dbReference type="PANTHER" id="PTHR46243">
    <property type="entry name" value="BIS(5'-ADENOSYL)-TRIPHOSPHATASE"/>
    <property type="match status" value="1"/>
</dbReference>
<name>A0A5J5BKE3_9ASTE</name>